<evidence type="ECO:0000313" key="3">
    <source>
        <dbReference type="EMBL" id="CUH71227.1"/>
    </source>
</evidence>
<feature type="signal peptide" evidence="1">
    <location>
        <begin position="1"/>
        <end position="20"/>
    </location>
</feature>
<dbReference type="Proteomes" id="UP000051887">
    <property type="component" value="Unassembled WGS sequence"/>
</dbReference>
<evidence type="ECO:0000313" key="5">
    <source>
        <dbReference type="Proteomes" id="UP000051887"/>
    </source>
</evidence>
<feature type="chain" id="PRO_5009792626" evidence="1">
    <location>
        <begin position="21"/>
        <end position="133"/>
    </location>
</feature>
<reference evidence="3 5" key="2">
    <citation type="submission" date="2015-09" db="EMBL/GenBank/DDBJ databases">
        <authorList>
            <consortium name="Swine Surveillance"/>
        </authorList>
    </citation>
    <scope>NUCLEOTIDE SEQUENCE [LARGE SCALE GENOMIC DNA]</scope>
    <source>
        <strain evidence="3 5">5120</strain>
    </source>
</reference>
<evidence type="ECO:0000313" key="2">
    <source>
        <dbReference type="EMBL" id="CUH66487.1"/>
    </source>
</evidence>
<dbReference type="AlphaFoldDB" id="A0A0P1G8U5"/>
<evidence type="ECO:0000256" key="1">
    <source>
        <dbReference type="SAM" id="SignalP"/>
    </source>
</evidence>
<gene>
    <name evidence="2" type="ORF">TL5118_01780</name>
    <name evidence="3" type="ORF">TL5120_01013</name>
</gene>
<dbReference type="RefSeq" id="WP_131727427.1">
    <property type="nucleotide sequence ID" value="NZ_CYSB01000026.1"/>
</dbReference>
<proteinExistence type="predicted"/>
<evidence type="ECO:0000313" key="4">
    <source>
        <dbReference type="Proteomes" id="UP000051086"/>
    </source>
</evidence>
<dbReference type="EMBL" id="CYSC01000017">
    <property type="protein sequence ID" value="CUH71227.1"/>
    <property type="molecule type" value="Genomic_DNA"/>
</dbReference>
<keyword evidence="4" id="KW-1185">Reference proteome</keyword>
<dbReference type="EMBL" id="CYSB01000026">
    <property type="protein sequence ID" value="CUH66487.1"/>
    <property type="molecule type" value="Genomic_DNA"/>
</dbReference>
<accession>A0A0P1G8U5</accession>
<sequence>MAKRRLLSVLAVLTAPIVWAQEASVDFDQLLTACNADPPGCQLVLTGAIQQISTMADVPQATVNGYLATLATIAVSTAQSHSGVQQQMADVVAEVAGSVAASDSQAAQDLRAVATQLGSGQEVDLTQIAGSPT</sequence>
<organism evidence="3 5">
    <name type="scientific">Thalassovita autumnalis</name>
    <dbReference type="NCBI Taxonomy" id="2072972"/>
    <lineage>
        <taxon>Bacteria</taxon>
        <taxon>Pseudomonadati</taxon>
        <taxon>Pseudomonadota</taxon>
        <taxon>Alphaproteobacteria</taxon>
        <taxon>Rhodobacterales</taxon>
        <taxon>Roseobacteraceae</taxon>
        <taxon>Thalassovita</taxon>
    </lineage>
</organism>
<dbReference type="OrthoDB" id="10011618at2"/>
<reference evidence="2 4" key="1">
    <citation type="submission" date="2015-09" db="EMBL/GenBank/DDBJ databases">
        <authorList>
            <person name="Rodrigo-Torres L."/>
            <person name="Arahal D.R."/>
        </authorList>
    </citation>
    <scope>NUCLEOTIDE SEQUENCE [LARGE SCALE GENOMIC DNA]</scope>
    <source>
        <strain evidence="2 4">CECT 5118</strain>
    </source>
</reference>
<name>A0A0P1G8U5_9RHOB</name>
<keyword evidence="1" id="KW-0732">Signal</keyword>
<protein>
    <submittedName>
        <fullName evidence="3">Uncharacterized protein</fullName>
    </submittedName>
</protein>
<dbReference type="Proteomes" id="UP000051086">
    <property type="component" value="Unassembled WGS sequence"/>
</dbReference>